<evidence type="ECO:0000313" key="1">
    <source>
        <dbReference type="EMBL" id="TCO41233.1"/>
    </source>
</evidence>
<dbReference type="AlphaFoldDB" id="A0A4R2I9W7"/>
<dbReference type="RefSeq" id="WP_131995989.1">
    <property type="nucleotide sequence ID" value="NZ_SLWQ01000003.1"/>
</dbReference>
<organism evidence="1 2">
    <name type="scientific">Dokdonella fugitiva</name>
    <dbReference type="NCBI Taxonomy" id="328517"/>
    <lineage>
        <taxon>Bacteria</taxon>
        <taxon>Pseudomonadati</taxon>
        <taxon>Pseudomonadota</taxon>
        <taxon>Gammaproteobacteria</taxon>
        <taxon>Lysobacterales</taxon>
        <taxon>Rhodanobacteraceae</taxon>
        <taxon>Dokdonella</taxon>
    </lineage>
</organism>
<evidence type="ECO:0000313" key="2">
    <source>
        <dbReference type="Proteomes" id="UP000294862"/>
    </source>
</evidence>
<dbReference type="EMBL" id="SLWQ01000003">
    <property type="protein sequence ID" value="TCO41233.1"/>
    <property type="molecule type" value="Genomic_DNA"/>
</dbReference>
<keyword evidence="2" id="KW-1185">Reference proteome</keyword>
<comment type="caution">
    <text evidence="1">The sequence shown here is derived from an EMBL/GenBank/DDBJ whole genome shotgun (WGS) entry which is preliminary data.</text>
</comment>
<proteinExistence type="predicted"/>
<dbReference type="OrthoDB" id="9785445at2"/>
<reference evidence="1 2" key="1">
    <citation type="journal article" date="2015" name="Stand. Genomic Sci.">
        <title>Genomic Encyclopedia of Bacterial and Archaeal Type Strains, Phase III: the genomes of soil and plant-associated and newly described type strains.</title>
        <authorList>
            <person name="Whitman W.B."/>
            <person name="Woyke T."/>
            <person name="Klenk H.P."/>
            <person name="Zhou Y."/>
            <person name="Lilburn T.G."/>
            <person name="Beck B.J."/>
            <person name="De Vos P."/>
            <person name="Vandamme P."/>
            <person name="Eisen J.A."/>
            <person name="Garrity G."/>
            <person name="Hugenholtz P."/>
            <person name="Kyrpides N.C."/>
        </authorList>
    </citation>
    <scope>NUCLEOTIDE SEQUENCE [LARGE SCALE GENOMIC DNA]</scope>
    <source>
        <strain evidence="1 2">A3</strain>
    </source>
</reference>
<dbReference type="Proteomes" id="UP000294862">
    <property type="component" value="Unassembled WGS sequence"/>
</dbReference>
<evidence type="ECO:0008006" key="3">
    <source>
        <dbReference type="Google" id="ProtNLM"/>
    </source>
</evidence>
<protein>
    <recommendedName>
        <fullName evidence="3">Cytochrome oxidase Cu insertion factor (SCO1/SenC/PrrC family)</fullName>
    </recommendedName>
</protein>
<gene>
    <name evidence="1" type="ORF">EV148_103153</name>
</gene>
<accession>A0A4R2I9W7</accession>
<name>A0A4R2I9W7_9GAMM</name>
<sequence length="182" mass="20148">MTPRMRNRIGLILIASLFAAPLVTAYVLNAFGWRPAGMRNYGTLIEPPQDITGARIVDRDGKSLAWKDENWSWTVFALPGPACADACLQRIDELRRARLTLNQNAYRVRVVVVGDLPADALAALKPVYTVRDLDERLAALRPAHADEVAVAFADPHGFLVLSYPVGFDANKLRKDLARVVKN</sequence>